<dbReference type="Proteomes" id="UP000593573">
    <property type="component" value="Unassembled WGS sequence"/>
</dbReference>
<proteinExistence type="predicted"/>
<gene>
    <name evidence="1" type="ORF">Goklo_007416</name>
</gene>
<reference evidence="1 2" key="1">
    <citation type="journal article" date="2019" name="Genome Biol. Evol.">
        <title>Insights into the evolution of the New World diploid cottons (Gossypium, subgenus Houzingenia) based on genome sequencing.</title>
        <authorList>
            <person name="Grover C.E."/>
            <person name="Arick M.A. 2nd"/>
            <person name="Thrash A."/>
            <person name="Conover J.L."/>
            <person name="Sanders W.S."/>
            <person name="Peterson D.G."/>
            <person name="Frelichowski J.E."/>
            <person name="Scheffler J.A."/>
            <person name="Scheffler B.E."/>
            <person name="Wendel J.F."/>
        </authorList>
    </citation>
    <scope>NUCLEOTIDE SEQUENCE [LARGE SCALE GENOMIC DNA]</scope>
    <source>
        <strain evidence="1">57</strain>
        <tissue evidence="1">Leaf</tissue>
    </source>
</reference>
<dbReference type="OrthoDB" id="10376960at2759"/>
<dbReference type="AlphaFoldDB" id="A0A7J8WD70"/>
<sequence length="57" mass="6424">MLGNATTEIIGHMLVGYMNRLLSLTRDKKTSAISSIYAPMEEDISFSFPLRYGLNQQ</sequence>
<comment type="caution">
    <text evidence="1">The sequence shown here is derived from an EMBL/GenBank/DDBJ whole genome shotgun (WGS) entry which is preliminary data.</text>
</comment>
<evidence type="ECO:0000313" key="2">
    <source>
        <dbReference type="Proteomes" id="UP000593573"/>
    </source>
</evidence>
<evidence type="ECO:0000313" key="1">
    <source>
        <dbReference type="EMBL" id="MBA0672852.1"/>
    </source>
</evidence>
<keyword evidence="2" id="KW-1185">Reference proteome</keyword>
<organism evidence="1 2">
    <name type="scientific">Gossypium klotzschianum</name>
    <dbReference type="NCBI Taxonomy" id="34286"/>
    <lineage>
        <taxon>Eukaryota</taxon>
        <taxon>Viridiplantae</taxon>
        <taxon>Streptophyta</taxon>
        <taxon>Embryophyta</taxon>
        <taxon>Tracheophyta</taxon>
        <taxon>Spermatophyta</taxon>
        <taxon>Magnoliopsida</taxon>
        <taxon>eudicotyledons</taxon>
        <taxon>Gunneridae</taxon>
        <taxon>Pentapetalae</taxon>
        <taxon>rosids</taxon>
        <taxon>malvids</taxon>
        <taxon>Malvales</taxon>
        <taxon>Malvaceae</taxon>
        <taxon>Malvoideae</taxon>
        <taxon>Gossypium</taxon>
    </lineage>
</organism>
<protein>
    <submittedName>
        <fullName evidence="1">Uncharacterized protein</fullName>
    </submittedName>
</protein>
<dbReference type="EMBL" id="JABFAB010245934">
    <property type="protein sequence ID" value="MBA0672852.1"/>
    <property type="molecule type" value="Genomic_DNA"/>
</dbReference>
<name>A0A7J8WD70_9ROSI</name>
<accession>A0A7J8WD70</accession>